<dbReference type="EMBL" id="JAVREJ010000019">
    <property type="protein sequence ID" value="MDT0352564.1"/>
    <property type="molecule type" value="Genomic_DNA"/>
</dbReference>
<comment type="caution">
    <text evidence="1">The sequence shown here is derived from an EMBL/GenBank/DDBJ whole genome shotgun (WGS) entry which is preliminary data.</text>
</comment>
<evidence type="ECO:0008006" key="3">
    <source>
        <dbReference type="Google" id="ProtNLM"/>
    </source>
</evidence>
<evidence type="ECO:0000313" key="1">
    <source>
        <dbReference type="EMBL" id="MDT0352564.1"/>
    </source>
</evidence>
<gene>
    <name evidence="1" type="ORF">RM445_23860</name>
</gene>
<reference evidence="2" key="1">
    <citation type="submission" date="2023-07" db="EMBL/GenBank/DDBJ databases">
        <title>30 novel species of actinomycetes from the DSMZ collection.</title>
        <authorList>
            <person name="Nouioui I."/>
        </authorList>
    </citation>
    <scope>NUCLEOTIDE SEQUENCE [LARGE SCALE GENOMIC DNA]</scope>
    <source>
        <strain evidence="2">DSM 45834</strain>
    </source>
</reference>
<dbReference type="Gene3D" id="3.30.470.30">
    <property type="entry name" value="DNA ligase/mRNA capping enzyme"/>
    <property type="match status" value="1"/>
</dbReference>
<accession>A0ABU2NF99</accession>
<protein>
    <recommendedName>
        <fullName evidence="3">ATP dependent DNA ligase domain-containing protein</fullName>
    </recommendedName>
</protein>
<dbReference type="SUPFAM" id="SSF56091">
    <property type="entry name" value="DNA ligase/mRNA capping enzyme, catalytic domain"/>
    <property type="match status" value="1"/>
</dbReference>
<dbReference type="Gene3D" id="3.30.1490.70">
    <property type="match status" value="1"/>
</dbReference>
<dbReference type="RefSeq" id="WP_311559068.1">
    <property type="nucleotide sequence ID" value="NZ_JAVREJ010000019.1"/>
</dbReference>
<sequence length="187" mass="20235">MQPMLATPGDLPVGPDWVYEVEWDGLRVLAEVVDGGLRLVTAEDQDVTPCFPELAGLTHLVPDVVLDGTIVMLTRGLPDAEALAARLRGAPAGSHATLMLSDILRLYGVELRDRPQDERRGTLERLDLERTPGVALSPVYSDGPALQAATAQRGLPYVLAKRRDAPYRAGPATAWVRVGNGRPKRGR</sequence>
<dbReference type="Proteomes" id="UP001183202">
    <property type="component" value="Unassembled WGS sequence"/>
</dbReference>
<organism evidence="1 2">
    <name type="scientific">Pseudonocardia charpentierae</name>
    <dbReference type="NCBI Taxonomy" id="3075545"/>
    <lineage>
        <taxon>Bacteria</taxon>
        <taxon>Bacillati</taxon>
        <taxon>Actinomycetota</taxon>
        <taxon>Actinomycetes</taxon>
        <taxon>Pseudonocardiales</taxon>
        <taxon>Pseudonocardiaceae</taxon>
        <taxon>Pseudonocardia</taxon>
    </lineage>
</organism>
<name>A0ABU2NF99_9PSEU</name>
<proteinExistence type="predicted"/>
<keyword evidence="2" id="KW-1185">Reference proteome</keyword>
<evidence type="ECO:0000313" key="2">
    <source>
        <dbReference type="Proteomes" id="UP001183202"/>
    </source>
</evidence>